<dbReference type="GO" id="GO:0006974">
    <property type="term" value="P:DNA damage response"/>
    <property type="evidence" value="ECO:0007669"/>
    <property type="project" value="TreeGrafter"/>
</dbReference>
<dbReference type="PANTHER" id="PTHR34387:SF1">
    <property type="entry name" value="PERIPLASMIC IMMUNOGENIC PROTEIN"/>
    <property type="match status" value="1"/>
</dbReference>
<evidence type="ECO:0008006" key="6">
    <source>
        <dbReference type="Google" id="ProtNLM"/>
    </source>
</evidence>
<dbReference type="RefSeq" id="WP_038984591.1">
    <property type="nucleotide sequence ID" value="NZ_JACAJN010000031.1"/>
</dbReference>
<sequence>MKKMSIMFASLLMTTTAIVAQNNNGVVTPQIQVNGVGKVNVTPDKVVIRVGVENRAEEAADAKKANDKAIAAIIKYVKSMKIEDKDLQTQRVSLYKSRDYEEKKDYFSASQTLSITLTDVSKYEKLMIGLTESGVNRIDGVDFQSSKTAMYEAEARTLAVKEAKQKATDYASALGQKVGKAILVSDSSASTPIIVRPMYMMKAAAGDMNDQTLALGELEVVSNVSISFTLE</sequence>
<reference evidence="3 5" key="2">
    <citation type="submission" date="2016-10" db="EMBL/GenBank/DDBJ databases">
        <authorList>
            <person name="de Groot N.N."/>
        </authorList>
    </citation>
    <scope>NUCLEOTIDE SEQUENCE [LARGE SCALE GENOMIC DNA]</scope>
    <source>
        <strain evidence="3 5">DSM 23048</strain>
    </source>
</reference>
<reference evidence="2 4" key="1">
    <citation type="submission" date="2016-01" db="EMBL/GenBank/DDBJ databases">
        <title>Whole genome sequencing of Myroides marinus L41.</title>
        <authorList>
            <person name="Hong K.W."/>
        </authorList>
    </citation>
    <scope>NUCLEOTIDE SEQUENCE [LARGE SCALE GENOMIC DNA]</scope>
    <source>
        <strain evidence="2 4">L41</strain>
    </source>
</reference>
<dbReference type="AlphaFoldDB" id="A0A161SJL1"/>
<dbReference type="InterPro" id="IPR052022">
    <property type="entry name" value="26kDa_periplasmic_antigen"/>
</dbReference>
<dbReference type="Gene3D" id="3.30.70.2970">
    <property type="entry name" value="Protein of unknown function (DUF541), domain 2"/>
    <property type="match status" value="1"/>
</dbReference>
<organism evidence="2 4">
    <name type="scientific">Myroides marinus</name>
    <dbReference type="NCBI Taxonomy" id="703342"/>
    <lineage>
        <taxon>Bacteria</taxon>
        <taxon>Pseudomonadati</taxon>
        <taxon>Bacteroidota</taxon>
        <taxon>Flavobacteriia</taxon>
        <taxon>Flavobacteriales</taxon>
        <taxon>Flavobacteriaceae</taxon>
        <taxon>Myroides</taxon>
    </lineage>
</organism>
<proteinExistence type="predicted"/>
<evidence type="ECO:0000313" key="5">
    <source>
        <dbReference type="Proteomes" id="UP000183077"/>
    </source>
</evidence>
<evidence type="ECO:0000313" key="2">
    <source>
        <dbReference type="EMBL" id="KZE82005.1"/>
    </source>
</evidence>
<name>A0A161SJL1_9FLAO</name>
<keyword evidence="4" id="KW-1185">Reference proteome</keyword>
<evidence type="ECO:0000313" key="3">
    <source>
        <dbReference type="EMBL" id="SEJ17504.1"/>
    </source>
</evidence>
<feature type="signal peptide" evidence="1">
    <location>
        <begin position="1"/>
        <end position="19"/>
    </location>
</feature>
<dbReference type="Gene3D" id="3.30.110.170">
    <property type="entry name" value="Protein of unknown function (DUF541), domain 1"/>
    <property type="match status" value="1"/>
</dbReference>
<dbReference type="InterPro" id="IPR007497">
    <property type="entry name" value="SIMPL/DUF541"/>
</dbReference>
<dbReference type="Proteomes" id="UP000183077">
    <property type="component" value="Unassembled WGS sequence"/>
</dbReference>
<keyword evidence="1" id="KW-0732">Signal</keyword>
<evidence type="ECO:0000313" key="4">
    <source>
        <dbReference type="Proteomes" id="UP000076630"/>
    </source>
</evidence>
<gene>
    <name evidence="2" type="ORF">AV926_07700</name>
    <name evidence="3" type="ORF">SAMN04488018_11538</name>
</gene>
<evidence type="ECO:0000256" key="1">
    <source>
        <dbReference type="SAM" id="SignalP"/>
    </source>
</evidence>
<dbReference type="OrthoDB" id="6021921at2"/>
<accession>A0A161SJL1</accession>
<dbReference type="Proteomes" id="UP000076630">
    <property type="component" value="Unassembled WGS sequence"/>
</dbReference>
<protein>
    <recommendedName>
        <fullName evidence="6">SIMPL domain-containing protein</fullName>
    </recommendedName>
</protein>
<dbReference type="EMBL" id="FNYS01000015">
    <property type="protein sequence ID" value="SEJ17504.1"/>
    <property type="molecule type" value="Genomic_DNA"/>
</dbReference>
<dbReference type="Pfam" id="PF04402">
    <property type="entry name" value="SIMPL"/>
    <property type="match status" value="1"/>
</dbReference>
<dbReference type="EMBL" id="LQNU01000049">
    <property type="protein sequence ID" value="KZE82005.1"/>
    <property type="molecule type" value="Genomic_DNA"/>
</dbReference>
<dbReference type="PANTHER" id="PTHR34387">
    <property type="entry name" value="SLR1258 PROTEIN"/>
    <property type="match status" value="1"/>
</dbReference>
<feature type="chain" id="PRO_5015051631" description="SIMPL domain-containing protein" evidence="1">
    <location>
        <begin position="20"/>
        <end position="231"/>
    </location>
</feature>